<sequence>MHHFYSTQLISRDFLVTVIVCGIIYSKKNLSVYTFMKC</sequence>
<organism evidence="1">
    <name type="scientific">Anguilla anguilla</name>
    <name type="common">European freshwater eel</name>
    <name type="synonym">Muraena anguilla</name>
    <dbReference type="NCBI Taxonomy" id="7936"/>
    <lineage>
        <taxon>Eukaryota</taxon>
        <taxon>Metazoa</taxon>
        <taxon>Chordata</taxon>
        <taxon>Craniata</taxon>
        <taxon>Vertebrata</taxon>
        <taxon>Euteleostomi</taxon>
        <taxon>Actinopterygii</taxon>
        <taxon>Neopterygii</taxon>
        <taxon>Teleostei</taxon>
        <taxon>Anguilliformes</taxon>
        <taxon>Anguillidae</taxon>
        <taxon>Anguilla</taxon>
    </lineage>
</organism>
<evidence type="ECO:0000313" key="1">
    <source>
        <dbReference type="EMBL" id="JAH46000.1"/>
    </source>
</evidence>
<reference evidence="1" key="1">
    <citation type="submission" date="2014-11" db="EMBL/GenBank/DDBJ databases">
        <authorList>
            <person name="Amaro Gonzalez C."/>
        </authorList>
    </citation>
    <scope>NUCLEOTIDE SEQUENCE</scope>
</reference>
<name>A0A0E9SZB6_ANGAN</name>
<reference evidence="1" key="2">
    <citation type="journal article" date="2015" name="Fish Shellfish Immunol.">
        <title>Early steps in the European eel (Anguilla anguilla)-Vibrio vulnificus interaction in the gills: Role of the RtxA13 toxin.</title>
        <authorList>
            <person name="Callol A."/>
            <person name="Pajuelo D."/>
            <person name="Ebbesson L."/>
            <person name="Teles M."/>
            <person name="MacKenzie S."/>
            <person name="Amaro C."/>
        </authorList>
    </citation>
    <scope>NUCLEOTIDE SEQUENCE</scope>
</reference>
<dbReference type="EMBL" id="GBXM01062577">
    <property type="protein sequence ID" value="JAH46000.1"/>
    <property type="molecule type" value="Transcribed_RNA"/>
</dbReference>
<proteinExistence type="predicted"/>
<protein>
    <submittedName>
        <fullName evidence="1">Uncharacterized protein</fullName>
    </submittedName>
</protein>
<accession>A0A0E9SZB6</accession>
<dbReference type="AlphaFoldDB" id="A0A0E9SZB6"/>